<sequence length="128" mass="13682">MPAPCHALHWRQGCTAMPHGTSPRYRLGSDSYHLIPQRSALLAGHTAVLLALECARLGAVTLSSCSAVALIGAPGPVQGPACCLLLCTTEEALLSVPVHVHWKRLQGFLPPVRTQTAETKACWACRHL</sequence>
<accession>A0AAV7P6Q3</accession>
<evidence type="ECO:0000313" key="1">
    <source>
        <dbReference type="EMBL" id="KAJ1123389.1"/>
    </source>
</evidence>
<proteinExistence type="predicted"/>
<dbReference type="EMBL" id="JANPWB010000011">
    <property type="protein sequence ID" value="KAJ1123389.1"/>
    <property type="molecule type" value="Genomic_DNA"/>
</dbReference>
<dbReference type="AlphaFoldDB" id="A0AAV7P6Q3"/>
<protein>
    <submittedName>
        <fullName evidence="1">Uncharacterized protein</fullName>
    </submittedName>
</protein>
<organism evidence="1 2">
    <name type="scientific">Pleurodeles waltl</name>
    <name type="common">Iberian ribbed newt</name>
    <dbReference type="NCBI Taxonomy" id="8319"/>
    <lineage>
        <taxon>Eukaryota</taxon>
        <taxon>Metazoa</taxon>
        <taxon>Chordata</taxon>
        <taxon>Craniata</taxon>
        <taxon>Vertebrata</taxon>
        <taxon>Euteleostomi</taxon>
        <taxon>Amphibia</taxon>
        <taxon>Batrachia</taxon>
        <taxon>Caudata</taxon>
        <taxon>Salamandroidea</taxon>
        <taxon>Salamandridae</taxon>
        <taxon>Pleurodelinae</taxon>
        <taxon>Pleurodeles</taxon>
    </lineage>
</organism>
<reference evidence="1" key="1">
    <citation type="journal article" date="2022" name="bioRxiv">
        <title>Sequencing and chromosome-scale assembly of the giantPleurodeles waltlgenome.</title>
        <authorList>
            <person name="Brown T."/>
            <person name="Elewa A."/>
            <person name="Iarovenko S."/>
            <person name="Subramanian E."/>
            <person name="Araus A.J."/>
            <person name="Petzold A."/>
            <person name="Susuki M."/>
            <person name="Suzuki K.-i.T."/>
            <person name="Hayashi T."/>
            <person name="Toyoda A."/>
            <person name="Oliveira C."/>
            <person name="Osipova E."/>
            <person name="Leigh N.D."/>
            <person name="Simon A."/>
            <person name="Yun M.H."/>
        </authorList>
    </citation>
    <scope>NUCLEOTIDE SEQUENCE</scope>
    <source>
        <strain evidence="1">20211129_DDA</strain>
        <tissue evidence="1">Liver</tissue>
    </source>
</reference>
<name>A0AAV7P6Q3_PLEWA</name>
<comment type="caution">
    <text evidence="1">The sequence shown here is derived from an EMBL/GenBank/DDBJ whole genome shotgun (WGS) entry which is preliminary data.</text>
</comment>
<evidence type="ECO:0000313" key="2">
    <source>
        <dbReference type="Proteomes" id="UP001066276"/>
    </source>
</evidence>
<gene>
    <name evidence="1" type="ORF">NDU88_001859</name>
</gene>
<dbReference type="Proteomes" id="UP001066276">
    <property type="component" value="Chromosome 7"/>
</dbReference>
<keyword evidence="2" id="KW-1185">Reference proteome</keyword>